<evidence type="ECO:0000313" key="1">
    <source>
        <dbReference type="EMBL" id="EGA67971.1"/>
    </source>
</evidence>
<dbReference type="RefSeq" id="WP_008081645.1">
    <property type="nucleotide sequence ID" value="NZ_AEVT01000122.1"/>
</dbReference>
<dbReference type="SUPFAM" id="SSF101744">
    <property type="entry name" value="Rof/RNase P subunit-like"/>
    <property type="match status" value="1"/>
</dbReference>
<dbReference type="GeneID" id="95571579"/>
<evidence type="ECO:0000313" key="2">
    <source>
        <dbReference type="Proteomes" id="UP000006228"/>
    </source>
</evidence>
<dbReference type="InterPro" id="IPR023534">
    <property type="entry name" value="Rof/RNase_P-like"/>
</dbReference>
<dbReference type="Pfam" id="PF07073">
    <property type="entry name" value="ROF"/>
    <property type="match status" value="1"/>
</dbReference>
<dbReference type="Proteomes" id="UP000006228">
    <property type="component" value="Unassembled WGS sequence"/>
</dbReference>
<dbReference type="AlphaFoldDB" id="E8MDI5"/>
<gene>
    <name evidence="1" type="ORF">VISI1226_08599</name>
</gene>
<dbReference type="InterPro" id="IPR038626">
    <property type="entry name" value="Rof-like_sf"/>
</dbReference>
<comment type="caution">
    <text evidence="1">The sequence shown here is derived from an EMBL/GenBank/DDBJ whole genome shotgun (WGS) entry which is preliminary data.</text>
</comment>
<dbReference type="Gene3D" id="2.30.30.400">
    <property type="entry name" value="Rof-like"/>
    <property type="match status" value="1"/>
</dbReference>
<reference evidence="1 2" key="1">
    <citation type="journal article" date="2012" name="Int. J. Syst. Evol. Microbiol.">
        <title>Vibrio caribbeanicus sp. nov., isolated from the marine sponge Scleritoderma cyanea.</title>
        <authorList>
            <person name="Hoffmann M."/>
            <person name="Monday S.R."/>
            <person name="Allard M.W."/>
            <person name="Strain E.A."/>
            <person name="Whittaker P."/>
            <person name="Naum M."/>
            <person name="McCarthy P.J."/>
            <person name="Lopez J.V."/>
            <person name="Fischer M."/>
            <person name="Brown E.W."/>
        </authorList>
    </citation>
    <scope>NUCLEOTIDE SEQUENCE [LARGE SCALE GENOMIC DNA]</scope>
    <source>
        <strain evidence="2">DSMZ 21326</strain>
    </source>
</reference>
<name>E8MDI5_PHOS4</name>
<dbReference type="InterPro" id="IPR009778">
    <property type="entry name" value="ROF"/>
</dbReference>
<dbReference type="eggNOG" id="COG4568">
    <property type="taxonomic scope" value="Bacteria"/>
</dbReference>
<protein>
    <submittedName>
        <fullName evidence="1">Transcriptional antiterminator, Rof</fullName>
    </submittedName>
</protein>
<dbReference type="EMBL" id="AEVT01000122">
    <property type="protein sequence ID" value="EGA67971.1"/>
    <property type="molecule type" value="Genomic_DNA"/>
</dbReference>
<proteinExistence type="predicted"/>
<dbReference type="OrthoDB" id="5344363at2"/>
<accession>E8MDI5</accession>
<organism evidence="1 2">
    <name type="scientific">Vibrio sinaloensis DSM 21326</name>
    <dbReference type="NCBI Taxonomy" id="945550"/>
    <lineage>
        <taxon>Bacteria</taxon>
        <taxon>Pseudomonadati</taxon>
        <taxon>Pseudomonadota</taxon>
        <taxon>Gammaproteobacteria</taxon>
        <taxon>Vibrionales</taxon>
        <taxon>Vibrionaceae</taxon>
        <taxon>Vibrio</taxon>
        <taxon>Vibrio oreintalis group</taxon>
    </lineage>
</organism>
<sequence length="81" mass="9327">MISCSDYDYIEIVCMYRYPITLSLANGESVSGIALDTTRDEHKRECIKVELAEQTRLVILDDIKRLDVDIDNPHFQTKSFA</sequence>